<organism evidence="1 2">
    <name type="scientific">Adineta ricciae</name>
    <name type="common">Rotifer</name>
    <dbReference type="NCBI Taxonomy" id="249248"/>
    <lineage>
        <taxon>Eukaryota</taxon>
        <taxon>Metazoa</taxon>
        <taxon>Spiralia</taxon>
        <taxon>Gnathifera</taxon>
        <taxon>Rotifera</taxon>
        <taxon>Eurotatoria</taxon>
        <taxon>Bdelloidea</taxon>
        <taxon>Adinetida</taxon>
        <taxon>Adinetidae</taxon>
        <taxon>Adineta</taxon>
    </lineage>
</organism>
<dbReference type="Proteomes" id="UP000663828">
    <property type="component" value="Unassembled WGS sequence"/>
</dbReference>
<reference evidence="1" key="1">
    <citation type="submission" date="2021-02" db="EMBL/GenBank/DDBJ databases">
        <authorList>
            <person name="Nowell W R."/>
        </authorList>
    </citation>
    <scope>NUCLEOTIDE SEQUENCE</scope>
</reference>
<gene>
    <name evidence="1" type="ORF">XAT740_LOCUS63179</name>
</gene>
<feature type="non-terminal residue" evidence="1">
    <location>
        <position position="1"/>
    </location>
</feature>
<name>A0A816HNM6_ADIRI</name>
<dbReference type="AlphaFoldDB" id="A0A816HNM6"/>
<comment type="caution">
    <text evidence="1">The sequence shown here is derived from an EMBL/GenBank/DDBJ whole genome shotgun (WGS) entry which is preliminary data.</text>
</comment>
<protein>
    <submittedName>
        <fullName evidence="1">Uncharacterized protein</fullName>
    </submittedName>
</protein>
<proteinExistence type="predicted"/>
<dbReference type="EMBL" id="CAJNOR010018995">
    <property type="protein sequence ID" value="CAF1689160.1"/>
    <property type="molecule type" value="Genomic_DNA"/>
</dbReference>
<accession>A0A816HNM6</accession>
<sequence length="62" mass="7203">FLTDNNQTRLNTSNCLCLLLKRTPSNPQQLFITTSLRSTTYTFHLISAFKQAIHFIPFENEL</sequence>
<evidence type="ECO:0000313" key="2">
    <source>
        <dbReference type="Proteomes" id="UP000663828"/>
    </source>
</evidence>
<evidence type="ECO:0000313" key="1">
    <source>
        <dbReference type="EMBL" id="CAF1689160.1"/>
    </source>
</evidence>
<keyword evidence="2" id="KW-1185">Reference proteome</keyword>